<keyword evidence="3" id="KW-0175">Coiled coil</keyword>
<dbReference type="KEGG" id="hyf:DTO96_102016"/>
<evidence type="ECO:0000313" key="5">
    <source>
        <dbReference type="EMBL" id="AXF86270.1"/>
    </source>
</evidence>
<dbReference type="AlphaFoldDB" id="A0A345DD32"/>
<evidence type="ECO:0000256" key="3">
    <source>
        <dbReference type="SAM" id="Coils"/>
    </source>
</evidence>
<feature type="signal peptide" evidence="4">
    <location>
        <begin position="1"/>
        <end position="23"/>
    </location>
</feature>
<dbReference type="SMART" id="SM00935">
    <property type="entry name" value="OmpH"/>
    <property type="match status" value="1"/>
</dbReference>
<dbReference type="PANTHER" id="PTHR35089:SF1">
    <property type="entry name" value="CHAPERONE PROTEIN SKP"/>
    <property type="match status" value="1"/>
</dbReference>
<reference evidence="6" key="1">
    <citation type="submission" date="2018-07" db="EMBL/GenBank/DDBJ databases">
        <authorList>
            <person name="Kim H."/>
        </authorList>
    </citation>
    <scope>NUCLEOTIDE SEQUENCE [LARGE SCALE GENOMIC DNA]</scope>
    <source>
        <strain evidence="6">F02</strain>
    </source>
</reference>
<name>A0A345DD32_9BURK</name>
<evidence type="ECO:0000256" key="2">
    <source>
        <dbReference type="ARBA" id="ARBA00022729"/>
    </source>
</evidence>
<dbReference type="Gene3D" id="3.30.910.20">
    <property type="entry name" value="Skp domain"/>
    <property type="match status" value="1"/>
</dbReference>
<dbReference type="GO" id="GO:0005829">
    <property type="term" value="C:cytosol"/>
    <property type="evidence" value="ECO:0007669"/>
    <property type="project" value="TreeGrafter"/>
</dbReference>
<keyword evidence="2 4" id="KW-0732">Signal</keyword>
<dbReference type="GO" id="GO:0050821">
    <property type="term" value="P:protein stabilization"/>
    <property type="evidence" value="ECO:0007669"/>
    <property type="project" value="TreeGrafter"/>
</dbReference>
<evidence type="ECO:0000256" key="1">
    <source>
        <dbReference type="ARBA" id="ARBA00009091"/>
    </source>
</evidence>
<dbReference type="InterPro" id="IPR005632">
    <property type="entry name" value="Chaperone_Skp"/>
</dbReference>
<accession>A0A345DD32</accession>
<comment type="similarity">
    <text evidence="1">Belongs to the Skp family.</text>
</comment>
<evidence type="ECO:0000256" key="4">
    <source>
        <dbReference type="SAM" id="SignalP"/>
    </source>
</evidence>
<dbReference type="OrthoDB" id="5294628at2"/>
<gene>
    <name evidence="5" type="primary">skp</name>
    <name evidence="5" type="ORF">DTO96_102016</name>
</gene>
<feature type="coiled-coil region" evidence="3">
    <location>
        <begin position="91"/>
        <end position="137"/>
    </location>
</feature>
<protein>
    <submittedName>
        <fullName evidence="5">Chaperone protein Skp</fullName>
    </submittedName>
</protein>
<dbReference type="GO" id="GO:0051082">
    <property type="term" value="F:unfolded protein binding"/>
    <property type="evidence" value="ECO:0007669"/>
    <property type="project" value="InterPro"/>
</dbReference>
<keyword evidence="6" id="KW-1185">Reference proteome</keyword>
<organism evidence="5 6">
    <name type="scientific">Ephemeroptericola cinctiostellae</name>
    <dbReference type="NCBI Taxonomy" id="2268024"/>
    <lineage>
        <taxon>Bacteria</taxon>
        <taxon>Pseudomonadati</taxon>
        <taxon>Pseudomonadota</taxon>
        <taxon>Betaproteobacteria</taxon>
        <taxon>Burkholderiales</taxon>
        <taxon>Burkholderiaceae</taxon>
        <taxon>Ephemeroptericola</taxon>
    </lineage>
</organism>
<dbReference type="Pfam" id="PF03938">
    <property type="entry name" value="OmpH"/>
    <property type="match status" value="1"/>
</dbReference>
<feature type="chain" id="PRO_5016988692" evidence="4">
    <location>
        <begin position="24"/>
        <end position="165"/>
    </location>
</feature>
<dbReference type="RefSeq" id="WP_114563364.1">
    <property type="nucleotide sequence ID" value="NZ_CP031124.1"/>
</dbReference>
<evidence type="ECO:0000313" key="6">
    <source>
        <dbReference type="Proteomes" id="UP000252182"/>
    </source>
</evidence>
<dbReference type="Proteomes" id="UP000252182">
    <property type="component" value="Chromosome"/>
</dbReference>
<dbReference type="SUPFAM" id="SSF111384">
    <property type="entry name" value="OmpH-like"/>
    <property type="match status" value="1"/>
</dbReference>
<dbReference type="EMBL" id="CP031124">
    <property type="protein sequence ID" value="AXF86270.1"/>
    <property type="molecule type" value="Genomic_DNA"/>
</dbReference>
<dbReference type="PANTHER" id="PTHR35089">
    <property type="entry name" value="CHAPERONE PROTEIN SKP"/>
    <property type="match status" value="1"/>
</dbReference>
<dbReference type="InterPro" id="IPR024930">
    <property type="entry name" value="Skp_dom_sf"/>
</dbReference>
<proteinExistence type="inferred from homology"/>
<sequence>MKKLSLICAALMSTVAMSTTAMAQQFKVGYVSLDRLMAESAPAKSARSTLDSQFKSRENALDAKAASIRSKQQAYEKDFPSLTDAKRADREKELAQNMDAFEAERVKFEEDLSSAQNKVLQNLLAQANSVIKAMAEKEGYDLVVQDAVYIKPEYDLTKRVIEQLH</sequence>